<organism evidence="2 3">
    <name type="scientific">Trichonephila inaurata madagascariensis</name>
    <dbReference type="NCBI Taxonomy" id="2747483"/>
    <lineage>
        <taxon>Eukaryota</taxon>
        <taxon>Metazoa</taxon>
        <taxon>Ecdysozoa</taxon>
        <taxon>Arthropoda</taxon>
        <taxon>Chelicerata</taxon>
        <taxon>Arachnida</taxon>
        <taxon>Araneae</taxon>
        <taxon>Araneomorphae</taxon>
        <taxon>Entelegynae</taxon>
        <taxon>Araneoidea</taxon>
        <taxon>Nephilidae</taxon>
        <taxon>Trichonephila</taxon>
        <taxon>Trichonephila inaurata</taxon>
    </lineage>
</organism>
<dbReference type="SUPFAM" id="SSF158235">
    <property type="entry name" value="SOCS box-like"/>
    <property type="match status" value="1"/>
</dbReference>
<keyword evidence="3" id="KW-1185">Reference proteome</keyword>
<dbReference type="PROSITE" id="PS50225">
    <property type="entry name" value="SOCS"/>
    <property type="match status" value="1"/>
</dbReference>
<dbReference type="Pfam" id="PF07525">
    <property type="entry name" value="SOCS_box"/>
    <property type="match status" value="1"/>
</dbReference>
<evidence type="ECO:0000313" key="2">
    <source>
        <dbReference type="EMBL" id="GFY43172.1"/>
    </source>
</evidence>
<proteinExistence type="predicted"/>
<protein>
    <submittedName>
        <fullName evidence="2">SOCS box domain-containing protein</fullName>
    </submittedName>
</protein>
<dbReference type="InterPro" id="IPR036036">
    <property type="entry name" value="SOCS_box-like_dom_sf"/>
</dbReference>
<reference evidence="2" key="1">
    <citation type="submission" date="2020-08" db="EMBL/GenBank/DDBJ databases">
        <title>Multicomponent nature underlies the extraordinary mechanical properties of spider dragline silk.</title>
        <authorList>
            <person name="Kono N."/>
            <person name="Nakamura H."/>
            <person name="Mori M."/>
            <person name="Yoshida Y."/>
            <person name="Ohtoshi R."/>
            <person name="Malay A.D."/>
            <person name="Moran D.A.P."/>
            <person name="Tomita M."/>
            <person name="Numata K."/>
            <person name="Arakawa K."/>
        </authorList>
    </citation>
    <scope>NUCLEOTIDE SEQUENCE</scope>
</reference>
<dbReference type="InterPro" id="IPR001496">
    <property type="entry name" value="SOCS_box"/>
</dbReference>
<feature type="domain" description="SOCS box" evidence="1">
    <location>
        <begin position="65"/>
        <end position="109"/>
    </location>
</feature>
<evidence type="ECO:0000259" key="1">
    <source>
        <dbReference type="PROSITE" id="PS50225"/>
    </source>
</evidence>
<dbReference type="OrthoDB" id="6436268at2759"/>
<dbReference type="AlphaFoldDB" id="A0A8X7BUK1"/>
<comment type="caution">
    <text evidence="2">The sequence shown here is derived from an EMBL/GenBank/DDBJ whole genome shotgun (WGS) entry which is preliminary data.</text>
</comment>
<gene>
    <name evidence="2" type="primary">AVEN_73428_1</name>
    <name evidence="2" type="ORF">TNIN_427461</name>
</gene>
<dbReference type="GO" id="GO:0035556">
    <property type="term" value="P:intracellular signal transduction"/>
    <property type="evidence" value="ECO:0007669"/>
    <property type="project" value="InterPro"/>
</dbReference>
<dbReference type="Proteomes" id="UP000886998">
    <property type="component" value="Unassembled WGS sequence"/>
</dbReference>
<dbReference type="EMBL" id="BMAV01003519">
    <property type="protein sequence ID" value="GFY43172.1"/>
    <property type="molecule type" value="Genomic_DNA"/>
</dbReference>
<accession>A0A8X7BUK1</accession>
<dbReference type="SMART" id="SM00969">
    <property type="entry name" value="SOCS_box"/>
    <property type="match status" value="1"/>
</dbReference>
<evidence type="ECO:0000313" key="3">
    <source>
        <dbReference type="Proteomes" id="UP000886998"/>
    </source>
</evidence>
<sequence>MKIFLQFPEPSASESVRLIWSSVPDSLISLNELNQYYGAVMDFEVIKSIFEFYSGAVEIKPSYCQPRSLMHLSKCTVRSVMEMNGQLCPKNIENIFIPRELRTYLKLQE</sequence>
<name>A0A8X7BUK1_9ARAC</name>